<organism evidence="5 6">
    <name type="scientific">Tetranychus urticae</name>
    <name type="common">Two-spotted spider mite</name>
    <dbReference type="NCBI Taxonomy" id="32264"/>
    <lineage>
        <taxon>Eukaryota</taxon>
        <taxon>Metazoa</taxon>
        <taxon>Ecdysozoa</taxon>
        <taxon>Arthropoda</taxon>
        <taxon>Chelicerata</taxon>
        <taxon>Arachnida</taxon>
        <taxon>Acari</taxon>
        <taxon>Acariformes</taxon>
        <taxon>Trombidiformes</taxon>
        <taxon>Prostigmata</taxon>
        <taxon>Eleutherengona</taxon>
        <taxon>Raphignathae</taxon>
        <taxon>Tetranychoidea</taxon>
        <taxon>Tetranychidae</taxon>
        <taxon>Tetranychus</taxon>
    </lineage>
</organism>
<dbReference type="InterPro" id="IPR038281">
    <property type="entry name" value="RTP801-like_C_sf"/>
</dbReference>
<dbReference type="eggNOG" id="ENOG502R3EE">
    <property type="taxonomic scope" value="Eukaryota"/>
</dbReference>
<evidence type="ECO:0000256" key="3">
    <source>
        <dbReference type="ARBA" id="ARBA00022490"/>
    </source>
</evidence>
<dbReference type="InterPro" id="IPR012918">
    <property type="entry name" value="RTP801-like"/>
</dbReference>
<sequence length="233" mass="27704">MMKRLILSDRQNKEGKFKISNQLFGPPDVTQIHKGTKKFNKESREERETKKVKKDSKGERETKEQGKDRKGKKEYTSTPVYTMIAKRIEEVLKQTKVIQSESDLPANLTKKIAQDIIGMSETEPCGLQGCLLYISLEDENHKPQTIGYVKLGEKTIVPTFVIYLHLRRRYSDWFKFIATRFLRHLFRDSSFTIHDVYNLYKRKLFRMDSDPYNTPKRYFCWRQQFKKMDMIPS</sequence>
<evidence type="ECO:0000256" key="2">
    <source>
        <dbReference type="ARBA" id="ARBA00010670"/>
    </source>
</evidence>
<dbReference type="EnsemblMetazoa" id="tetur03g02150.1">
    <property type="protein sequence ID" value="tetur03g02150.1"/>
    <property type="gene ID" value="tetur03g02150"/>
</dbReference>
<evidence type="ECO:0000256" key="1">
    <source>
        <dbReference type="ARBA" id="ARBA00004496"/>
    </source>
</evidence>
<feature type="region of interest" description="Disordered" evidence="4">
    <location>
        <begin position="1"/>
        <end position="74"/>
    </location>
</feature>
<dbReference type="AlphaFoldDB" id="T1JYZ9"/>
<accession>T1JYZ9</accession>
<dbReference type="Proteomes" id="UP000015104">
    <property type="component" value="Unassembled WGS sequence"/>
</dbReference>
<dbReference type="EMBL" id="CAEY01001111">
    <property type="status" value="NOT_ANNOTATED_CDS"/>
    <property type="molecule type" value="Genomic_DNA"/>
</dbReference>
<proteinExistence type="inferred from homology"/>
<dbReference type="PANTHER" id="PTHR12478">
    <property type="entry name" value="DNA-DAMAGE-INDUCIBLE TRANSCRIPT 4 PROTEIN DDIT4"/>
    <property type="match status" value="1"/>
</dbReference>
<comment type="similarity">
    <text evidence="2">Belongs to the DDIT4 family.</text>
</comment>
<dbReference type="GO" id="GO:0009968">
    <property type="term" value="P:negative regulation of signal transduction"/>
    <property type="evidence" value="ECO:0007669"/>
    <property type="project" value="InterPro"/>
</dbReference>
<evidence type="ECO:0000313" key="6">
    <source>
        <dbReference type="Proteomes" id="UP000015104"/>
    </source>
</evidence>
<dbReference type="Gene3D" id="3.90.470.40">
    <property type="entry name" value="RTP801-like"/>
    <property type="match status" value="1"/>
</dbReference>
<evidence type="ECO:0000313" key="5">
    <source>
        <dbReference type="EnsemblMetazoa" id="tetur03g02150.1"/>
    </source>
</evidence>
<evidence type="ECO:0000256" key="4">
    <source>
        <dbReference type="SAM" id="MobiDB-lite"/>
    </source>
</evidence>
<comment type="subcellular location">
    <subcellularLocation>
        <location evidence="1">Cytoplasm</location>
    </subcellularLocation>
</comment>
<keyword evidence="3" id="KW-0963">Cytoplasm</keyword>
<feature type="compositionally biased region" description="Basic and acidic residues" evidence="4">
    <location>
        <begin position="39"/>
        <end position="74"/>
    </location>
</feature>
<dbReference type="Pfam" id="PF07809">
    <property type="entry name" value="RTP801_C"/>
    <property type="match status" value="1"/>
</dbReference>
<dbReference type="HOGENOM" id="CLU_1157724_0_0_1"/>
<feature type="compositionally biased region" description="Basic and acidic residues" evidence="4">
    <location>
        <begin position="1"/>
        <end position="17"/>
    </location>
</feature>
<reference evidence="5" key="2">
    <citation type="submission" date="2015-06" db="UniProtKB">
        <authorList>
            <consortium name="EnsemblMetazoa"/>
        </authorList>
    </citation>
    <scope>IDENTIFICATION</scope>
</reference>
<dbReference type="GO" id="GO:0006915">
    <property type="term" value="P:apoptotic process"/>
    <property type="evidence" value="ECO:0007669"/>
    <property type="project" value="TreeGrafter"/>
</dbReference>
<dbReference type="PANTHER" id="PTHR12478:SF16">
    <property type="entry name" value="PROTEIN CHARYBDE-RELATED"/>
    <property type="match status" value="1"/>
</dbReference>
<dbReference type="STRING" id="32264.T1JYZ9"/>
<dbReference type="GO" id="GO:0032006">
    <property type="term" value="P:regulation of TOR signaling"/>
    <property type="evidence" value="ECO:0007669"/>
    <property type="project" value="TreeGrafter"/>
</dbReference>
<reference evidence="6" key="1">
    <citation type="submission" date="2011-08" db="EMBL/GenBank/DDBJ databases">
        <authorList>
            <person name="Rombauts S."/>
        </authorList>
    </citation>
    <scope>NUCLEOTIDE SEQUENCE</scope>
    <source>
        <strain evidence="6">London</strain>
    </source>
</reference>
<keyword evidence="6" id="KW-1185">Reference proteome</keyword>
<dbReference type="GO" id="GO:0005737">
    <property type="term" value="C:cytoplasm"/>
    <property type="evidence" value="ECO:0007669"/>
    <property type="project" value="UniProtKB-SubCell"/>
</dbReference>
<name>T1JYZ9_TETUR</name>
<protein>
    <submittedName>
        <fullName evidence="5">Uncharacterized protein</fullName>
    </submittedName>
</protein>